<feature type="region of interest" description="Disordered" evidence="1">
    <location>
        <begin position="1"/>
        <end position="380"/>
    </location>
</feature>
<proteinExistence type="predicted"/>
<feature type="compositionally biased region" description="Low complexity" evidence="1">
    <location>
        <begin position="281"/>
        <end position="294"/>
    </location>
</feature>
<evidence type="ECO:0000313" key="2">
    <source>
        <dbReference type="EMBL" id="KAH8384821.1"/>
    </source>
</evidence>
<name>A0AAD4KB15_9MUSC</name>
<feature type="region of interest" description="Disordered" evidence="1">
    <location>
        <begin position="392"/>
        <end position="413"/>
    </location>
</feature>
<feature type="non-terminal residue" evidence="2">
    <location>
        <position position="1"/>
    </location>
</feature>
<dbReference type="AlphaFoldDB" id="A0AAD4KB15"/>
<evidence type="ECO:0000313" key="3">
    <source>
        <dbReference type="Proteomes" id="UP001200034"/>
    </source>
</evidence>
<accession>A0AAD4KB15</accession>
<comment type="caution">
    <text evidence="2">The sequence shown here is derived from an EMBL/GenBank/DDBJ whole genome shotgun (WGS) entry which is preliminary data.</text>
</comment>
<sequence length="413" mass="43327">GFGFRGRTGYGPFNPTRPGYGGGQPPFGYQQPEQGYPGRPFQPRPVDASGAQQPDEGRVPAHQRPGQVAGDFYGYQQPEQSLGRRPLQPRPEQGNSFPGGFQTGTAGSRFQPRPGQGTSNLYGYQQPEQSLDGSPGRPLQPRPDQGIAYPGGQQSGSVGGTLQPRPGQGSGDIFGYQQPEESLGGRPLQPRPDQGIAFPGGQQSGSVGGTLQPRPGQGSGDIFGHQQPEQSLDGSAARPLQPRPAQGTSFPGGFQTGNVGGTLQPRPEAEASDALGGNTGGAPQPRPGQGQVQQSFPIGLQQPGQGSVGGTLQPRPEATGHDQNSSSDYTARPQQQVEHQSGSLTDRTVDENILSIFSTNDFLSPHLKEGDSKDGTAAGDAQLKSIDGRFLFSTDPKCKDGKDVRDGRCRPSA</sequence>
<feature type="compositionally biased region" description="Polar residues" evidence="1">
    <location>
        <begin position="116"/>
        <end position="132"/>
    </location>
</feature>
<dbReference type="Proteomes" id="UP001200034">
    <property type="component" value="Unassembled WGS sequence"/>
</dbReference>
<reference evidence="2" key="1">
    <citation type="journal article" date="2021" name="Mol. Ecol. Resour.">
        <title>Phylogenomic analyses of the genus Drosophila reveals genomic signals of climate adaptation.</title>
        <authorList>
            <person name="Li F."/>
            <person name="Rane R.V."/>
            <person name="Luria V."/>
            <person name="Xiong Z."/>
            <person name="Chen J."/>
            <person name="Li Z."/>
            <person name="Catullo R.A."/>
            <person name="Griffin P.C."/>
            <person name="Schiffer M."/>
            <person name="Pearce S."/>
            <person name="Lee S.F."/>
            <person name="McElroy K."/>
            <person name="Stocker A."/>
            <person name="Shirriffs J."/>
            <person name="Cockerell F."/>
            <person name="Coppin C."/>
            <person name="Sgro C.M."/>
            <person name="Karger A."/>
            <person name="Cain J.W."/>
            <person name="Weber J.A."/>
            <person name="Santpere G."/>
            <person name="Kirschner M.W."/>
            <person name="Hoffmann A.A."/>
            <person name="Oakeshott J.G."/>
            <person name="Zhang G."/>
        </authorList>
    </citation>
    <scope>NUCLEOTIDE SEQUENCE</scope>
    <source>
        <strain evidence="2">BGI-SZ-2011g</strain>
    </source>
</reference>
<keyword evidence="3" id="KW-1185">Reference proteome</keyword>
<feature type="compositionally biased region" description="Basic and acidic residues" evidence="1">
    <location>
        <begin position="396"/>
        <end position="413"/>
    </location>
</feature>
<feature type="compositionally biased region" description="Polar residues" evidence="1">
    <location>
        <begin position="321"/>
        <end position="346"/>
    </location>
</feature>
<organism evidence="2 3">
    <name type="scientific">Drosophila rubida</name>
    <dbReference type="NCBI Taxonomy" id="30044"/>
    <lineage>
        <taxon>Eukaryota</taxon>
        <taxon>Metazoa</taxon>
        <taxon>Ecdysozoa</taxon>
        <taxon>Arthropoda</taxon>
        <taxon>Hexapoda</taxon>
        <taxon>Insecta</taxon>
        <taxon>Pterygota</taxon>
        <taxon>Neoptera</taxon>
        <taxon>Endopterygota</taxon>
        <taxon>Diptera</taxon>
        <taxon>Brachycera</taxon>
        <taxon>Muscomorpha</taxon>
        <taxon>Ephydroidea</taxon>
        <taxon>Drosophilidae</taxon>
        <taxon>Drosophila</taxon>
    </lineage>
</organism>
<gene>
    <name evidence="2" type="ORF">KR093_009063</name>
</gene>
<dbReference type="EMBL" id="JAJJHW010000681">
    <property type="protein sequence ID" value="KAH8384821.1"/>
    <property type="molecule type" value="Genomic_DNA"/>
</dbReference>
<feature type="compositionally biased region" description="Low complexity" evidence="1">
    <location>
        <begin position="26"/>
        <end position="39"/>
    </location>
</feature>
<protein>
    <submittedName>
        <fullName evidence="2">Uncharacterized protein</fullName>
    </submittedName>
</protein>
<evidence type="ECO:0000256" key="1">
    <source>
        <dbReference type="SAM" id="MobiDB-lite"/>
    </source>
</evidence>